<dbReference type="RefSeq" id="WP_167034076.1">
    <property type="nucleotide sequence ID" value="NZ_CP050177.1"/>
</dbReference>
<protein>
    <recommendedName>
        <fullName evidence="4">Tetratricopeptide repeat protein</fullName>
    </recommendedName>
</protein>
<reference evidence="2 3" key="1">
    <citation type="submission" date="2020-03" db="EMBL/GenBank/DDBJ databases">
        <title>A novel species.</title>
        <authorList>
            <person name="Gao J."/>
        </authorList>
    </citation>
    <scope>NUCLEOTIDE SEQUENCE [LARGE SCALE GENOMIC DNA]</scope>
    <source>
        <strain evidence="2 3">QMT-12</strain>
    </source>
</reference>
<name>A0A6G9H5J4_9ACTN</name>
<dbReference type="AlphaFoldDB" id="A0A6G9H5J4"/>
<evidence type="ECO:0000313" key="2">
    <source>
        <dbReference type="EMBL" id="QIQ05576.1"/>
    </source>
</evidence>
<sequence>MTGTALGPLWADQATVRRSAPRLDPVLGSAERPVDPPDPGAIRELLDRLFAARDGETLELLGDRLTEWLHLTEALREHPRQRDELASLTQSAYMEACLCRDSLMSRVGPKVMALGILSAKLAEPETDATTGPGESDTSRGTPDPAVMADSVVNGLIPLLAGPALLRQPHGPDLLHLGLLVPRLLDVVDASLERNTHLALAVADWVGRQLRQPDRPEPPEALRTRARDLEERCERRMAEVEGRLGLTTAALDAAEQAAYRTMYVLHQPEDARRLAHRCLRTGDRLLTVPDDTSDERLDLLNRLFKVSRLTGDVTVVMERSERLQRHVRARGLRHERAERWEDAADSYSNLGFRYFAAAEYTGVSRIYELAVYFFDKADVLRARAPETDTGEASGYRFLESEGFVYGASARLAEPNAAAELYERAASAHARAARMTFQSGGLFSLYTTAGEFFNAHASLARCAQATNFTALLGLLGDAADNLRVDVTQSVFPLYGATVVRLARGEADPCTADMVHGLGHTLHPEGERLAATARTAATALASADLPAFRDAVRALSRLFIFLYPLG</sequence>
<dbReference type="EMBL" id="CP050177">
    <property type="protein sequence ID" value="QIQ05576.1"/>
    <property type="molecule type" value="Genomic_DNA"/>
</dbReference>
<keyword evidence="3" id="KW-1185">Reference proteome</keyword>
<evidence type="ECO:0000256" key="1">
    <source>
        <dbReference type="SAM" id="MobiDB-lite"/>
    </source>
</evidence>
<organism evidence="2 3">
    <name type="scientific">Streptomyces liangshanensis</name>
    <dbReference type="NCBI Taxonomy" id="2717324"/>
    <lineage>
        <taxon>Bacteria</taxon>
        <taxon>Bacillati</taxon>
        <taxon>Actinomycetota</taxon>
        <taxon>Actinomycetes</taxon>
        <taxon>Kitasatosporales</taxon>
        <taxon>Streptomycetaceae</taxon>
        <taxon>Streptomyces</taxon>
    </lineage>
</organism>
<gene>
    <name evidence="2" type="ORF">HA039_27710</name>
</gene>
<accession>A0A6G9H5J4</accession>
<evidence type="ECO:0008006" key="4">
    <source>
        <dbReference type="Google" id="ProtNLM"/>
    </source>
</evidence>
<dbReference type="Proteomes" id="UP000501179">
    <property type="component" value="Chromosome"/>
</dbReference>
<dbReference type="KEGG" id="slia:HA039_27710"/>
<proteinExistence type="predicted"/>
<evidence type="ECO:0000313" key="3">
    <source>
        <dbReference type="Proteomes" id="UP000501179"/>
    </source>
</evidence>
<feature type="region of interest" description="Disordered" evidence="1">
    <location>
        <begin position="123"/>
        <end position="142"/>
    </location>
</feature>